<proteinExistence type="predicted"/>
<reference evidence="1" key="1">
    <citation type="submission" date="2022-08" db="EMBL/GenBank/DDBJ databases">
        <title>Genome Sequence of Lecanicillium fungicola.</title>
        <authorList>
            <person name="Buettner E."/>
        </authorList>
    </citation>
    <scope>NUCLEOTIDE SEQUENCE</scope>
    <source>
        <strain evidence="1">Babe33</strain>
    </source>
</reference>
<gene>
    <name evidence="1" type="ORF">NQ176_g283</name>
</gene>
<accession>A0ACC1NYZ0</accession>
<organism evidence="1 2">
    <name type="scientific">Zarea fungicola</name>
    <dbReference type="NCBI Taxonomy" id="93591"/>
    <lineage>
        <taxon>Eukaryota</taxon>
        <taxon>Fungi</taxon>
        <taxon>Dikarya</taxon>
        <taxon>Ascomycota</taxon>
        <taxon>Pezizomycotina</taxon>
        <taxon>Sordariomycetes</taxon>
        <taxon>Hypocreomycetidae</taxon>
        <taxon>Hypocreales</taxon>
        <taxon>Cordycipitaceae</taxon>
        <taxon>Zarea</taxon>
    </lineage>
</organism>
<evidence type="ECO:0000313" key="1">
    <source>
        <dbReference type="EMBL" id="KAJ2983993.1"/>
    </source>
</evidence>
<dbReference type="EMBL" id="JANJQO010000010">
    <property type="protein sequence ID" value="KAJ2983993.1"/>
    <property type="molecule type" value="Genomic_DNA"/>
</dbReference>
<dbReference type="Proteomes" id="UP001143910">
    <property type="component" value="Unassembled WGS sequence"/>
</dbReference>
<evidence type="ECO:0000313" key="2">
    <source>
        <dbReference type="Proteomes" id="UP001143910"/>
    </source>
</evidence>
<comment type="caution">
    <text evidence="1">The sequence shown here is derived from an EMBL/GenBank/DDBJ whole genome shotgun (WGS) entry which is preliminary data.</text>
</comment>
<name>A0ACC1NYZ0_9HYPO</name>
<protein>
    <submittedName>
        <fullName evidence="1">Uncharacterized protein</fullName>
    </submittedName>
</protein>
<sequence>MKTIVILGTGLAAVPVIHQTMKSTVLNRRDLKMIVVSPNTHFVWTIAMPRAIVPGQFTDEKVLYELQPTFKEYPAEKFEFVLGTTRNLDPVSKTVTITLNAAPDSTRSIAYDTLIIATGAASHDDMPWKASNNTEDTISKLHSVQDKIQTAETIVVAGGGITGVEAVGELGYEYSRNGSKKVYFIHTDDLPLSPIALPSVRRQVRTELDRLKVMTIPNTKVTTVSTKGSDTILELTAADGTTTKLTAQAYIPCLGVVPNTSFAPASILNANGYIKQTTSLQVENHPDIFVLGDAGSLEDNRATIAELQALHLIAALPLHLDGKPMAEYKPAEKPLLAITVGRGRGTGQVFNFKVFSFVVWYMKGRLLGTDYADALAAGKRTLNTKLE</sequence>
<keyword evidence="2" id="KW-1185">Reference proteome</keyword>